<organism evidence="1 2">
    <name type="scientific">Coniella lustricola</name>
    <dbReference type="NCBI Taxonomy" id="2025994"/>
    <lineage>
        <taxon>Eukaryota</taxon>
        <taxon>Fungi</taxon>
        <taxon>Dikarya</taxon>
        <taxon>Ascomycota</taxon>
        <taxon>Pezizomycotina</taxon>
        <taxon>Sordariomycetes</taxon>
        <taxon>Sordariomycetidae</taxon>
        <taxon>Diaporthales</taxon>
        <taxon>Schizoparmaceae</taxon>
        <taxon>Coniella</taxon>
    </lineage>
</organism>
<name>A0A2T2ZYZ2_9PEZI</name>
<dbReference type="InParanoid" id="A0A2T2ZYZ2"/>
<accession>A0A2T2ZYZ2</accession>
<sequence length="233" mass="25736">MDLHIARLTNRSTQPDTSIALADRLLFQSCRCGASQPPCNVRVTGLVCTSERTSLLDNGHASWILVCAQGLCTACRRRRHVHEEHAPLVVTCAGSTTRSLQARQDKTLGSCCRPLFSRRCCLLCYARLRGPNGVSRKSRLLIPNTTSLSTREKRTSCIKERRASQKACTPTSLTCLSIHRPAAPWSVIEKDNHDSCSRLVPSSTHRKQKCVSAANLPSAEEAFAVQDIHDRCI</sequence>
<gene>
    <name evidence="1" type="ORF">BD289DRAFT_85300</name>
</gene>
<reference evidence="1 2" key="1">
    <citation type="journal article" date="2018" name="Mycol. Prog.">
        <title>Coniella lustricola, a new species from submerged detritus.</title>
        <authorList>
            <person name="Raudabaugh D.B."/>
            <person name="Iturriaga T."/>
            <person name="Carver A."/>
            <person name="Mondo S."/>
            <person name="Pangilinan J."/>
            <person name="Lipzen A."/>
            <person name="He G."/>
            <person name="Amirebrahimi M."/>
            <person name="Grigoriev I.V."/>
            <person name="Miller A.N."/>
        </authorList>
    </citation>
    <scope>NUCLEOTIDE SEQUENCE [LARGE SCALE GENOMIC DNA]</scope>
    <source>
        <strain evidence="1 2">B22-T-1</strain>
    </source>
</reference>
<keyword evidence="2" id="KW-1185">Reference proteome</keyword>
<protein>
    <submittedName>
        <fullName evidence="1">Uncharacterized protein</fullName>
    </submittedName>
</protein>
<proteinExistence type="predicted"/>
<dbReference type="Proteomes" id="UP000241462">
    <property type="component" value="Unassembled WGS sequence"/>
</dbReference>
<dbReference type="EMBL" id="KZ678553">
    <property type="protein sequence ID" value="PSR79803.1"/>
    <property type="molecule type" value="Genomic_DNA"/>
</dbReference>
<dbReference type="AlphaFoldDB" id="A0A2T2ZYZ2"/>
<evidence type="ECO:0000313" key="2">
    <source>
        <dbReference type="Proteomes" id="UP000241462"/>
    </source>
</evidence>
<evidence type="ECO:0000313" key="1">
    <source>
        <dbReference type="EMBL" id="PSR79803.1"/>
    </source>
</evidence>